<feature type="binding site" evidence="8">
    <location>
        <position position="336"/>
    </location>
    <ligand>
        <name>substrate</name>
    </ligand>
</feature>
<feature type="binding site" evidence="8">
    <location>
        <position position="395"/>
    </location>
    <ligand>
        <name>substrate</name>
    </ligand>
</feature>
<dbReference type="PIRSF" id="PIRSF000099">
    <property type="entry name" value="Histidinol_dh"/>
    <property type="match status" value="1"/>
</dbReference>
<dbReference type="InterPro" id="IPR001692">
    <property type="entry name" value="Histidinol_DH_CS"/>
</dbReference>
<keyword evidence="2 9" id="KW-0479">Metal-binding</keyword>
<dbReference type="NCBIfam" id="TIGR00069">
    <property type="entry name" value="hisD"/>
    <property type="match status" value="1"/>
</dbReference>
<dbReference type="RefSeq" id="WP_207860188.1">
    <property type="nucleotide sequence ID" value="NZ_JAFREP010000016.1"/>
</dbReference>
<dbReference type="InterPro" id="IPR016161">
    <property type="entry name" value="Ald_DH/histidinol_DH"/>
</dbReference>
<feature type="binding site" evidence="8">
    <location>
        <position position="303"/>
    </location>
    <ligand>
        <name>substrate</name>
    </ligand>
</feature>
<dbReference type="EMBL" id="JAFREP010000016">
    <property type="protein sequence ID" value="MBO1320234.1"/>
    <property type="molecule type" value="Genomic_DNA"/>
</dbReference>
<dbReference type="PROSITE" id="PS00611">
    <property type="entry name" value="HISOL_DEHYDROGENASE"/>
    <property type="match status" value="1"/>
</dbReference>
<evidence type="ECO:0000313" key="11">
    <source>
        <dbReference type="EMBL" id="MBO1320234.1"/>
    </source>
</evidence>
<keyword evidence="3 9" id="KW-0862">Zinc</keyword>
<dbReference type="CDD" id="cd06572">
    <property type="entry name" value="Histidinol_dh"/>
    <property type="match status" value="1"/>
</dbReference>
<organism evidence="11 12">
    <name type="scientific">Acanthopleuribacter pedis</name>
    <dbReference type="NCBI Taxonomy" id="442870"/>
    <lineage>
        <taxon>Bacteria</taxon>
        <taxon>Pseudomonadati</taxon>
        <taxon>Acidobacteriota</taxon>
        <taxon>Holophagae</taxon>
        <taxon>Acanthopleuribacterales</taxon>
        <taxon>Acanthopleuribacteraceae</taxon>
        <taxon>Acanthopleuribacter</taxon>
    </lineage>
</organism>
<dbReference type="GO" id="GO:0000105">
    <property type="term" value="P:L-histidine biosynthetic process"/>
    <property type="evidence" value="ECO:0007669"/>
    <property type="project" value="InterPro"/>
</dbReference>
<feature type="binding site" evidence="7">
    <location>
        <position position="115"/>
    </location>
    <ligand>
        <name>NAD(+)</name>
        <dbReference type="ChEBI" id="CHEBI:57540"/>
    </ligand>
</feature>
<feature type="binding site" evidence="7">
    <location>
        <position position="172"/>
    </location>
    <ligand>
        <name>NAD(+)</name>
        <dbReference type="ChEBI" id="CHEBI:57540"/>
    </ligand>
</feature>
<evidence type="ECO:0000256" key="7">
    <source>
        <dbReference type="PIRSR" id="PIRSR000099-2"/>
    </source>
</evidence>
<feature type="binding site" evidence="8">
    <location>
        <position position="390"/>
    </location>
    <ligand>
        <name>substrate</name>
    </ligand>
</feature>
<feature type="binding site" evidence="9">
    <location>
        <position position="336"/>
    </location>
    <ligand>
        <name>Zn(2+)</name>
        <dbReference type="ChEBI" id="CHEBI:29105"/>
    </ligand>
</feature>
<feature type="binding site" evidence="8">
    <location>
        <position position="243"/>
    </location>
    <ligand>
        <name>substrate</name>
    </ligand>
</feature>
<keyword evidence="12" id="KW-1185">Reference proteome</keyword>
<accession>A0A8J7U4X1</accession>
<reference evidence="11" key="1">
    <citation type="submission" date="2021-03" db="EMBL/GenBank/DDBJ databases">
        <authorList>
            <person name="Wang G."/>
        </authorList>
    </citation>
    <scope>NUCLEOTIDE SEQUENCE</scope>
    <source>
        <strain evidence="11">KCTC 12899</strain>
    </source>
</reference>
<comment type="cofactor">
    <cofactor evidence="9">
        <name>Zn(2+)</name>
        <dbReference type="ChEBI" id="CHEBI:29105"/>
    </cofactor>
    <text evidence="9">Binds 1 zinc ion per subunit.</text>
</comment>
<evidence type="ECO:0000256" key="9">
    <source>
        <dbReference type="PIRSR" id="PIRSR000099-4"/>
    </source>
</evidence>
<dbReference type="FunFam" id="3.40.50.1980:FF:000001">
    <property type="entry name" value="Histidinol dehydrogenase"/>
    <property type="match status" value="1"/>
</dbReference>
<dbReference type="GO" id="GO:0051287">
    <property type="term" value="F:NAD binding"/>
    <property type="evidence" value="ECO:0007669"/>
    <property type="project" value="InterPro"/>
</dbReference>
<feature type="binding site" evidence="9">
    <location>
        <position position="243"/>
    </location>
    <ligand>
        <name>Zn(2+)</name>
        <dbReference type="ChEBI" id="CHEBI:29105"/>
    </ligand>
</feature>
<dbReference type="Gene3D" id="1.20.5.1300">
    <property type="match status" value="1"/>
</dbReference>
<feature type="binding site" evidence="7">
    <location>
        <position position="195"/>
    </location>
    <ligand>
        <name>NAD(+)</name>
        <dbReference type="ChEBI" id="CHEBI:57540"/>
    </ligand>
</feature>
<dbReference type="Gene3D" id="3.40.50.1980">
    <property type="entry name" value="Nitrogenase molybdenum iron protein domain"/>
    <property type="match status" value="2"/>
</dbReference>
<comment type="similarity">
    <text evidence="1 5 10">Belongs to the histidinol dehydrogenase family.</text>
</comment>
<dbReference type="EC" id="1.1.1.23" evidence="11"/>
<evidence type="ECO:0000313" key="12">
    <source>
        <dbReference type="Proteomes" id="UP000664417"/>
    </source>
</evidence>
<dbReference type="SUPFAM" id="SSF53720">
    <property type="entry name" value="ALDH-like"/>
    <property type="match status" value="1"/>
</dbReference>
<dbReference type="GO" id="GO:0004399">
    <property type="term" value="F:histidinol dehydrogenase activity"/>
    <property type="evidence" value="ECO:0007669"/>
    <property type="project" value="UniProtKB-EC"/>
</dbReference>
<dbReference type="InterPro" id="IPR022695">
    <property type="entry name" value="Histidinol_DH_monofunct"/>
</dbReference>
<feature type="active site" description="Proton acceptor" evidence="6">
    <location>
        <position position="302"/>
    </location>
</feature>
<feature type="binding site" evidence="9">
    <location>
        <position position="395"/>
    </location>
    <ligand>
        <name>Zn(2+)</name>
        <dbReference type="ChEBI" id="CHEBI:29105"/>
    </ligand>
</feature>
<feature type="binding site" evidence="8">
    <location>
        <position position="240"/>
    </location>
    <ligand>
        <name>substrate</name>
    </ligand>
</feature>
<proteinExistence type="inferred from homology"/>
<evidence type="ECO:0000256" key="5">
    <source>
        <dbReference type="PIRNR" id="PIRNR000099"/>
    </source>
</evidence>
<keyword evidence="7" id="KW-0520">NAD</keyword>
<dbReference type="PANTHER" id="PTHR21256">
    <property type="entry name" value="HISTIDINOL DEHYDROGENASE HDH"/>
    <property type="match status" value="1"/>
</dbReference>
<dbReference type="GO" id="GO:0046872">
    <property type="term" value="F:metal ion binding"/>
    <property type="evidence" value="ECO:0007669"/>
    <property type="project" value="UniProtKB-KW"/>
</dbReference>
<dbReference type="PRINTS" id="PR00083">
    <property type="entry name" value="HOLDHDRGNASE"/>
</dbReference>
<feature type="binding site" evidence="9">
    <location>
        <position position="240"/>
    </location>
    <ligand>
        <name>Zn(2+)</name>
        <dbReference type="ChEBI" id="CHEBI:29105"/>
    </ligand>
</feature>
<dbReference type="Pfam" id="PF00815">
    <property type="entry name" value="Histidinol_dh"/>
    <property type="match status" value="1"/>
</dbReference>
<evidence type="ECO:0000256" key="10">
    <source>
        <dbReference type="RuleBase" id="RU004175"/>
    </source>
</evidence>
<evidence type="ECO:0000256" key="8">
    <source>
        <dbReference type="PIRSR" id="PIRSR000099-3"/>
    </source>
</evidence>
<evidence type="ECO:0000256" key="6">
    <source>
        <dbReference type="PIRSR" id="PIRSR000099-1"/>
    </source>
</evidence>
<comment type="caution">
    <text evidence="11">The sequence shown here is derived from an EMBL/GenBank/DDBJ whole genome shotgun (WGS) entry which is preliminary data.</text>
</comment>
<sequence>MEMLKQADWRRPDSVAPADLDATVRAVIDAVAERGDAAVTEYSRKFDGYEPSIIELQPWEQYPLSDETKAHLRVAAERIQTFAKMQFEMYRDVEREDHYGRFGQTVKALPSMAAYIPGGRFPLVSTALMTLIPARVAGVPRRVAVSPSNEPAILAAASLAGATAFVHMGGAQAIAALALGSQWADPVDMIVGPGNAYVNAAKGLLQGKVKIDTLAGPSEILVLCDDSVDPRWLALDVLAQAEHDPMALSVLATTDEALLQRIAAAVETELAKDPDKDEGVIQLVHCENREQMVALANEMGAEHLHLACREGTIQPDEIDHYGSLFIGGHSAVALGDYCTGPNHTLPTLAVARRKGGLQVGDFLKVLTWQQVKPDRYGELAKTAIHLAQLEGLVFHERSLQVRLPESS</sequence>
<dbReference type="GO" id="GO:0005829">
    <property type="term" value="C:cytosol"/>
    <property type="evidence" value="ECO:0007669"/>
    <property type="project" value="TreeGrafter"/>
</dbReference>
<name>A0A8J7U4X1_9BACT</name>
<feature type="binding site" evidence="8">
    <location>
        <position position="218"/>
    </location>
    <ligand>
        <name>substrate</name>
    </ligand>
</feature>
<dbReference type="AlphaFoldDB" id="A0A8J7U4X1"/>
<dbReference type="Proteomes" id="UP000664417">
    <property type="component" value="Unassembled WGS sequence"/>
</dbReference>
<evidence type="ECO:0000256" key="2">
    <source>
        <dbReference type="ARBA" id="ARBA00022723"/>
    </source>
</evidence>
<evidence type="ECO:0000256" key="1">
    <source>
        <dbReference type="ARBA" id="ARBA00010178"/>
    </source>
</evidence>
<evidence type="ECO:0000256" key="3">
    <source>
        <dbReference type="ARBA" id="ARBA00022833"/>
    </source>
</evidence>
<protein>
    <submittedName>
        <fullName evidence="11">Histidinol dehydrogenase</fullName>
        <ecNumber evidence="11">1.1.1.23</ecNumber>
    </submittedName>
</protein>
<evidence type="ECO:0000256" key="4">
    <source>
        <dbReference type="ARBA" id="ARBA00023002"/>
    </source>
</evidence>
<keyword evidence="4 5" id="KW-0560">Oxidoreductase</keyword>
<gene>
    <name evidence="11" type="primary">hisD</name>
    <name evidence="11" type="ORF">J3U88_17295</name>
</gene>
<dbReference type="PANTHER" id="PTHR21256:SF2">
    <property type="entry name" value="HISTIDINE BIOSYNTHESIS TRIFUNCTIONAL PROTEIN"/>
    <property type="match status" value="1"/>
</dbReference>
<feature type="active site" description="Proton acceptor" evidence="6">
    <location>
        <position position="303"/>
    </location>
</feature>
<dbReference type="InterPro" id="IPR012131">
    <property type="entry name" value="Hstdl_DH"/>
</dbReference>